<reference evidence="1" key="1">
    <citation type="submission" date="2023-06" db="EMBL/GenBank/DDBJ databases">
        <title>Genomic of Parafulvivirga corallium.</title>
        <authorList>
            <person name="Wang G."/>
        </authorList>
    </citation>
    <scope>NUCLEOTIDE SEQUENCE</scope>
    <source>
        <strain evidence="1">BMA10</strain>
    </source>
</reference>
<comment type="caution">
    <text evidence="1">The sequence shown here is derived from an EMBL/GenBank/DDBJ whole genome shotgun (WGS) entry which is preliminary data.</text>
</comment>
<dbReference type="RefSeq" id="WP_346751144.1">
    <property type="nucleotide sequence ID" value="NZ_JAUJEA010000002.1"/>
</dbReference>
<evidence type="ECO:0000313" key="1">
    <source>
        <dbReference type="EMBL" id="MDN5201116.1"/>
    </source>
</evidence>
<dbReference type="Proteomes" id="UP001172082">
    <property type="component" value="Unassembled WGS sequence"/>
</dbReference>
<keyword evidence="2" id="KW-1185">Reference proteome</keyword>
<name>A0ABT8KK75_9BACT</name>
<sequence>METVYLKIAGITIGIQSEVLGVIKRFVEMYRHYLRTDGDACYATLTISVDDMKKYIRKEKLPFDENSSTIYSRYIYSSAYDPISKRAHLLTDLDNIYPVSEEYLMKWFSHLCIENGKLLFHSSVVINQNDEARIFYGPSGIGKSTIVQLSENHHVFTDDLSVLERRPDSDFCIYKTPFERNKNAVKARKIAIKGMYRLHQSTSDSLQKLPAPMHTANLLANVWNLDFNNKGYELYHRVIERDFGNTPGYNLFFMKHSNFWNLIS</sequence>
<organism evidence="1 2">
    <name type="scientific">Splendidivirga corallicola</name>
    <dbReference type="NCBI Taxonomy" id="3051826"/>
    <lineage>
        <taxon>Bacteria</taxon>
        <taxon>Pseudomonadati</taxon>
        <taxon>Bacteroidota</taxon>
        <taxon>Cytophagia</taxon>
        <taxon>Cytophagales</taxon>
        <taxon>Splendidivirgaceae</taxon>
        <taxon>Splendidivirga</taxon>
    </lineage>
</organism>
<accession>A0ABT8KK75</accession>
<dbReference type="EMBL" id="JAUJEA010000002">
    <property type="protein sequence ID" value="MDN5201116.1"/>
    <property type="molecule type" value="Genomic_DNA"/>
</dbReference>
<dbReference type="SUPFAM" id="SSF53795">
    <property type="entry name" value="PEP carboxykinase-like"/>
    <property type="match status" value="1"/>
</dbReference>
<gene>
    <name evidence="1" type="ORF">QQ008_07080</name>
</gene>
<protein>
    <submittedName>
        <fullName evidence="1">Uncharacterized protein</fullName>
    </submittedName>
</protein>
<evidence type="ECO:0000313" key="2">
    <source>
        <dbReference type="Proteomes" id="UP001172082"/>
    </source>
</evidence>
<proteinExistence type="predicted"/>